<dbReference type="GO" id="GO:0044550">
    <property type="term" value="P:secondary metabolite biosynthetic process"/>
    <property type="evidence" value="ECO:0007669"/>
    <property type="project" value="TreeGrafter"/>
</dbReference>
<organism evidence="1 2">
    <name type="scientific">Trinickia symbiotica</name>
    <dbReference type="NCBI Taxonomy" id="863227"/>
    <lineage>
        <taxon>Bacteria</taxon>
        <taxon>Pseudomonadati</taxon>
        <taxon>Pseudomonadota</taxon>
        <taxon>Betaproteobacteria</taxon>
        <taxon>Burkholderiales</taxon>
        <taxon>Burkholderiaceae</taxon>
        <taxon>Trinickia</taxon>
    </lineage>
</organism>
<comment type="caution">
    <text evidence="1">The sequence shown here is derived from an EMBL/GenBank/DDBJ whole genome shotgun (WGS) entry which is preliminary data.</text>
</comment>
<sequence length="327" mass="35748">MTPVDRSRHWLGIDAAAYELPGQPIDIEAWATRHAYRRERVEAIVESGCRYFHVAPEIGEVELATRAVGRLIDEAGLAPSEVDLLVHVHTQQFSVPAAPRSLPHEVAKAHRMRPLWSASVAQLNCVSIAAGIRAVDALFSAYAQANAALIVSVDRVYGEDYRLRQMSGIQCDGAACLLITRDSARNRIGEVAIRNYAEWHPGSDAVASIEREMIAMEWQYTREIMSAASDMSGVPVDGFAKILPHNADLRGWRSLCRAMNISAERLFEDNIFRRGHACCSDFAINLADAGFAALDAGRHVMGVMQSNTGAFAAVTLHPHSGETDDGS</sequence>
<evidence type="ECO:0000313" key="1">
    <source>
        <dbReference type="EMBL" id="PMS38409.1"/>
    </source>
</evidence>
<evidence type="ECO:0000313" key="2">
    <source>
        <dbReference type="Proteomes" id="UP000235777"/>
    </source>
</evidence>
<dbReference type="Gene3D" id="3.40.47.10">
    <property type="match status" value="2"/>
</dbReference>
<proteinExistence type="predicted"/>
<protein>
    <submittedName>
        <fullName evidence="1">3-oxoacyl-ACP synthase</fullName>
    </submittedName>
</protein>
<dbReference type="GO" id="GO:0016746">
    <property type="term" value="F:acyltransferase activity"/>
    <property type="evidence" value="ECO:0007669"/>
    <property type="project" value="UniProtKB-KW"/>
</dbReference>
<dbReference type="Proteomes" id="UP000235777">
    <property type="component" value="Unassembled WGS sequence"/>
</dbReference>
<dbReference type="InterPro" id="IPR016039">
    <property type="entry name" value="Thiolase-like"/>
</dbReference>
<dbReference type="OrthoDB" id="8985188at2"/>
<dbReference type="EMBL" id="PNYC01000001">
    <property type="protein sequence ID" value="PMS38409.1"/>
    <property type="molecule type" value="Genomic_DNA"/>
</dbReference>
<dbReference type="STRING" id="863227.GCA_000373005_01131"/>
<dbReference type="SUPFAM" id="SSF53901">
    <property type="entry name" value="Thiolase-like"/>
    <property type="match status" value="2"/>
</dbReference>
<name>A0A2N7X9I4_9BURK</name>
<keyword evidence="2" id="KW-1185">Reference proteome</keyword>
<dbReference type="PANTHER" id="PTHR34069">
    <property type="entry name" value="3-OXOACYL-[ACYL-CARRIER-PROTEIN] SYNTHASE 3"/>
    <property type="match status" value="1"/>
</dbReference>
<dbReference type="PANTHER" id="PTHR34069:SF3">
    <property type="entry name" value="ACYL-COA:ACYL-COA ALKYLTRANSFERASE"/>
    <property type="match status" value="1"/>
</dbReference>
<accession>A0A2N7X9I4</accession>
<reference evidence="1 2" key="1">
    <citation type="submission" date="2018-01" db="EMBL/GenBank/DDBJ databases">
        <title>Whole genome analyses suggest that Burkholderia sensu lato contains two further novel genera in the rhizoxinica-symbiotica group Mycetohabitans gen. nov., and Trinickia gen. nov.: implications for the evolution of diazotrophy and nodulation in the Burkholderiaceae.</title>
        <authorList>
            <person name="Estrada-de los Santos P."/>
            <person name="Palmer M."/>
            <person name="Chavez-Ramirez B."/>
            <person name="Beukes C."/>
            <person name="Steenkamp E.T."/>
            <person name="Hirsch A.M."/>
            <person name="Manyaka P."/>
            <person name="Maluk M."/>
            <person name="Lafos M."/>
            <person name="Crook M."/>
            <person name="Gross E."/>
            <person name="Simon M.F."/>
            <person name="Bueno dos Reis Junior F."/>
            <person name="Poole P.S."/>
            <person name="Venter S.N."/>
            <person name="James E.K."/>
        </authorList>
    </citation>
    <scope>NUCLEOTIDE SEQUENCE [LARGE SCALE GENOMIC DNA]</scope>
    <source>
        <strain evidence="1 2">JPY 581</strain>
    </source>
</reference>
<dbReference type="RefSeq" id="WP_018439663.1">
    <property type="nucleotide sequence ID" value="NZ_KB890165.1"/>
</dbReference>
<gene>
    <name evidence="1" type="ORF">C0Z20_00525</name>
</gene>
<dbReference type="AlphaFoldDB" id="A0A2N7X9I4"/>